<keyword evidence="2" id="KW-1185">Reference proteome</keyword>
<proteinExistence type="predicted"/>
<protein>
    <submittedName>
        <fullName evidence="1">Uncharacterized protein DUF721</fullName>
    </submittedName>
</protein>
<dbReference type="AlphaFoldDB" id="A0A4R1SA17"/>
<dbReference type="RefSeq" id="WP_132012521.1">
    <property type="nucleotide sequence ID" value="NZ_SLUN01000002.1"/>
</dbReference>
<name>A0A4R1SA17_HYDET</name>
<organism evidence="1 2">
    <name type="scientific">Hydrogenispora ethanolica</name>
    <dbReference type="NCBI Taxonomy" id="1082276"/>
    <lineage>
        <taxon>Bacteria</taxon>
        <taxon>Bacillati</taxon>
        <taxon>Bacillota</taxon>
        <taxon>Hydrogenispora</taxon>
    </lineage>
</organism>
<dbReference type="EMBL" id="SLUN01000002">
    <property type="protein sequence ID" value="TCL76336.1"/>
    <property type="molecule type" value="Genomic_DNA"/>
</dbReference>
<dbReference type="OrthoDB" id="271711at2"/>
<reference evidence="1 2" key="1">
    <citation type="submission" date="2019-03" db="EMBL/GenBank/DDBJ databases">
        <title>Genomic Encyclopedia of Type Strains, Phase IV (KMG-IV): sequencing the most valuable type-strain genomes for metagenomic binning, comparative biology and taxonomic classification.</title>
        <authorList>
            <person name="Goeker M."/>
        </authorList>
    </citation>
    <scope>NUCLEOTIDE SEQUENCE [LARGE SCALE GENOMIC DNA]</scope>
    <source>
        <strain evidence="1 2">LX-B</strain>
    </source>
</reference>
<accession>A0A4R1SA17</accession>
<dbReference type="Proteomes" id="UP000295008">
    <property type="component" value="Unassembled WGS sequence"/>
</dbReference>
<gene>
    <name evidence="1" type="ORF">EDC14_100289</name>
</gene>
<dbReference type="PANTHER" id="PTHR36456">
    <property type="entry name" value="UPF0232 PROTEIN SCO3875"/>
    <property type="match status" value="1"/>
</dbReference>
<dbReference type="Pfam" id="PF05258">
    <property type="entry name" value="DciA"/>
    <property type="match status" value="1"/>
</dbReference>
<comment type="caution">
    <text evidence="1">The sequence shown here is derived from an EMBL/GenBank/DDBJ whole genome shotgun (WGS) entry which is preliminary data.</text>
</comment>
<evidence type="ECO:0000313" key="2">
    <source>
        <dbReference type="Proteomes" id="UP000295008"/>
    </source>
</evidence>
<dbReference type="InterPro" id="IPR007922">
    <property type="entry name" value="DciA-like"/>
</dbReference>
<evidence type="ECO:0000313" key="1">
    <source>
        <dbReference type="EMBL" id="TCL76336.1"/>
    </source>
</evidence>
<sequence length="181" mass="20710">MSYKPFTAIMERYFKRTGGLVRLKGELAVYYWPKVAGRELAAKIEAVRYQDGNLWLRTENPALAHQVTLMSLEILKRFQKLLGRNIIKNIKVRIAPLCEPPRPPAPQPCPVELSPDDEKFIAECGQEIPDPEIEARFAAVMRKHLKNTKQQELLYRSRCKCCGVPVPKSDDLCACCQFHRG</sequence>
<dbReference type="PANTHER" id="PTHR36456:SF1">
    <property type="entry name" value="UPF0232 PROTEIN SCO3875"/>
    <property type="match status" value="1"/>
</dbReference>